<dbReference type="Pfam" id="PF00724">
    <property type="entry name" value="Oxidored_FMN"/>
    <property type="match status" value="1"/>
</dbReference>
<dbReference type="CDD" id="cd02933">
    <property type="entry name" value="OYE_like_FMN"/>
    <property type="match status" value="1"/>
</dbReference>
<protein>
    <recommendedName>
        <fullName evidence="1">NADH:flavin oxidoreductase/NADH oxidase N-terminal domain-containing protein</fullName>
    </recommendedName>
</protein>
<evidence type="ECO:0000313" key="3">
    <source>
        <dbReference type="Proteomes" id="UP000309038"/>
    </source>
</evidence>
<proteinExistence type="predicted"/>
<dbReference type="SUPFAM" id="SSF51395">
    <property type="entry name" value="FMN-linked oxidoreductases"/>
    <property type="match status" value="1"/>
</dbReference>
<dbReference type="InterPro" id="IPR001155">
    <property type="entry name" value="OxRdtase_FMN_N"/>
</dbReference>
<reference evidence="2 3" key="1">
    <citation type="submission" date="2019-02" db="EMBL/GenBank/DDBJ databases">
        <title>Genome sequencing of the rare red list fungi Phlebia centrifuga.</title>
        <authorList>
            <person name="Buettner E."/>
            <person name="Kellner H."/>
        </authorList>
    </citation>
    <scope>NUCLEOTIDE SEQUENCE [LARGE SCALE GENOMIC DNA]</scope>
    <source>
        <strain evidence="2 3">DSM 108282</strain>
    </source>
</reference>
<keyword evidence="3" id="KW-1185">Reference proteome</keyword>
<dbReference type="InterPro" id="IPR045247">
    <property type="entry name" value="Oye-like"/>
</dbReference>
<dbReference type="Proteomes" id="UP000309038">
    <property type="component" value="Unassembled WGS sequence"/>
</dbReference>
<evidence type="ECO:0000259" key="1">
    <source>
        <dbReference type="Pfam" id="PF00724"/>
    </source>
</evidence>
<sequence>MSSSTVLTPYISSQMQLGDLTLKNRNIMSSLTRSRSFPDAVPNKYNVEYYTQRAKGGAGLIITEGTLVSQQGTEWPGAPGIWNEEQVKGWKKVTDSVHKAGGLIFCQLMHTGRLAHPDMKAQKKSGKPVVGPSAIAARGGQFRQLPDEPGYVVPTPLEDPRTIVQEFRHAATMAKKAGFDGVEFHSAYGHLPQQFLDSSSNQRTDEWGGSPENRSKFGIEVVKALIEVWGPGRVGIKVNPCGGLRDVGMSLPDTLMTYTYYLSRLSALKPAYITLVRYAPFLDHVIPGSATQTKRGTPHKVLAFYGPIIKPPAHVLKSHSEQAFRGPAMPNAALNSLNTTPTRLFVNGALTPREADELIAKGMIDGVVFGCLWLGNPDLQKRIEKGMDVDGKGINQVLDFKTLYGAPGVDPRVGYTDYPTAT</sequence>
<dbReference type="EMBL" id="SGPJ01000095">
    <property type="protein sequence ID" value="THG99016.1"/>
    <property type="molecule type" value="Genomic_DNA"/>
</dbReference>
<feature type="domain" description="NADH:flavin oxidoreductase/NADH oxidase N-terminal" evidence="1">
    <location>
        <begin position="15"/>
        <end position="245"/>
    </location>
</feature>
<accession>A0A4S4KLQ6</accession>
<dbReference type="GO" id="GO:0010181">
    <property type="term" value="F:FMN binding"/>
    <property type="evidence" value="ECO:0007669"/>
    <property type="project" value="InterPro"/>
</dbReference>
<dbReference type="PANTHER" id="PTHR22893:SF91">
    <property type="entry name" value="NADPH DEHYDROGENASE 2-RELATED"/>
    <property type="match status" value="1"/>
</dbReference>
<dbReference type="Gene3D" id="3.20.20.70">
    <property type="entry name" value="Aldolase class I"/>
    <property type="match status" value="1"/>
</dbReference>
<dbReference type="InterPro" id="IPR013785">
    <property type="entry name" value="Aldolase_TIM"/>
</dbReference>
<comment type="caution">
    <text evidence="2">The sequence shown here is derived from an EMBL/GenBank/DDBJ whole genome shotgun (WGS) entry which is preliminary data.</text>
</comment>
<organism evidence="2 3">
    <name type="scientific">Hermanssonia centrifuga</name>
    <dbReference type="NCBI Taxonomy" id="98765"/>
    <lineage>
        <taxon>Eukaryota</taxon>
        <taxon>Fungi</taxon>
        <taxon>Dikarya</taxon>
        <taxon>Basidiomycota</taxon>
        <taxon>Agaricomycotina</taxon>
        <taxon>Agaricomycetes</taxon>
        <taxon>Polyporales</taxon>
        <taxon>Meruliaceae</taxon>
        <taxon>Hermanssonia</taxon>
    </lineage>
</organism>
<dbReference type="PANTHER" id="PTHR22893">
    <property type="entry name" value="NADH OXIDOREDUCTASE-RELATED"/>
    <property type="match status" value="1"/>
</dbReference>
<gene>
    <name evidence="2" type="ORF">EW026_g3257</name>
</gene>
<evidence type="ECO:0000313" key="2">
    <source>
        <dbReference type="EMBL" id="THG99016.1"/>
    </source>
</evidence>
<dbReference type="AlphaFoldDB" id="A0A4S4KLQ6"/>
<name>A0A4S4KLQ6_9APHY</name>
<dbReference type="GO" id="GO:0016491">
    <property type="term" value="F:oxidoreductase activity"/>
    <property type="evidence" value="ECO:0007669"/>
    <property type="project" value="InterPro"/>
</dbReference>